<dbReference type="PANTHER" id="PTHR24096:SF422">
    <property type="entry name" value="BCDNA.GH02901"/>
    <property type="match status" value="1"/>
</dbReference>
<dbReference type="InterPro" id="IPR025110">
    <property type="entry name" value="AMP-bd_C"/>
</dbReference>
<gene>
    <name evidence="3" type="ORF">B0T19DRAFT_461506</name>
</gene>
<feature type="domain" description="AMP-binding enzyme C-terminal" evidence="2">
    <location>
        <begin position="477"/>
        <end position="561"/>
    </location>
</feature>
<evidence type="ECO:0000259" key="2">
    <source>
        <dbReference type="Pfam" id="PF13193"/>
    </source>
</evidence>
<dbReference type="AlphaFoldDB" id="A0AAE0IPI0"/>
<organism evidence="3 4">
    <name type="scientific">Cercophora scortea</name>
    <dbReference type="NCBI Taxonomy" id="314031"/>
    <lineage>
        <taxon>Eukaryota</taxon>
        <taxon>Fungi</taxon>
        <taxon>Dikarya</taxon>
        <taxon>Ascomycota</taxon>
        <taxon>Pezizomycotina</taxon>
        <taxon>Sordariomycetes</taxon>
        <taxon>Sordariomycetidae</taxon>
        <taxon>Sordariales</taxon>
        <taxon>Lasiosphaeriaceae</taxon>
        <taxon>Cercophora</taxon>
    </lineage>
</organism>
<dbReference type="SUPFAM" id="SSF56801">
    <property type="entry name" value="Acetyl-CoA synthetase-like"/>
    <property type="match status" value="1"/>
</dbReference>
<accession>A0AAE0IPI0</accession>
<comment type="caution">
    <text evidence="3">The sequence shown here is derived from an EMBL/GenBank/DDBJ whole genome shotgun (WGS) entry which is preliminary data.</text>
</comment>
<dbReference type="PANTHER" id="PTHR24096">
    <property type="entry name" value="LONG-CHAIN-FATTY-ACID--COA LIGASE"/>
    <property type="match status" value="1"/>
</dbReference>
<reference evidence="3" key="1">
    <citation type="journal article" date="2023" name="Mol. Phylogenet. Evol.">
        <title>Genome-scale phylogeny and comparative genomics of the fungal order Sordariales.</title>
        <authorList>
            <person name="Hensen N."/>
            <person name="Bonometti L."/>
            <person name="Westerberg I."/>
            <person name="Brannstrom I.O."/>
            <person name="Guillou S."/>
            <person name="Cros-Aarteil S."/>
            <person name="Calhoun S."/>
            <person name="Haridas S."/>
            <person name="Kuo A."/>
            <person name="Mondo S."/>
            <person name="Pangilinan J."/>
            <person name="Riley R."/>
            <person name="LaButti K."/>
            <person name="Andreopoulos B."/>
            <person name="Lipzen A."/>
            <person name="Chen C."/>
            <person name="Yan M."/>
            <person name="Daum C."/>
            <person name="Ng V."/>
            <person name="Clum A."/>
            <person name="Steindorff A."/>
            <person name="Ohm R.A."/>
            <person name="Martin F."/>
            <person name="Silar P."/>
            <person name="Natvig D.O."/>
            <person name="Lalanne C."/>
            <person name="Gautier V."/>
            <person name="Ament-Velasquez S.L."/>
            <person name="Kruys A."/>
            <person name="Hutchinson M.I."/>
            <person name="Powell A.J."/>
            <person name="Barry K."/>
            <person name="Miller A.N."/>
            <person name="Grigoriev I.V."/>
            <person name="Debuchy R."/>
            <person name="Gladieux P."/>
            <person name="Hiltunen Thoren M."/>
            <person name="Johannesson H."/>
        </authorList>
    </citation>
    <scope>NUCLEOTIDE SEQUENCE</scope>
    <source>
        <strain evidence="3">SMH4131-1</strain>
    </source>
</reference>
<dbReference type="Proteomes" id="UP001286456">
    <property type="component" value="Unassembled WGS sequence"/>
</dbReference>
<dbReference type="Gene3D" id="3.30.300.30">
    <property type="match status" value="1"/>
</dbReference>
<evidence type="ECO:0000259" key="1">
    <source>
        <dbReference type="Pfam" id="PF00501"/>
    </source>
</evidence>
<dbReference type="GO" id="GO:0016405">
    <property type="term" value="F:CoA-ligase activity"/>
    <property type="evidence" value="ECO:0007669"/>
    <property type="project" value="TreeGrafter"/>
</dbReference>
<proteinExistence type="predicted"/>
<dbReference type="InterPro" id="IPR042099">
    <property type="entry name" value="ANL_N_sf"/>
</dbReference>
<feature type="domain" description="AMP-dependent synthetase/ligase" evidence="1">
    <location>
        <begin position="52"/>
        <end position="422"/>
    </location>
</feature>
<dbReference type="InterPro" id="IPR000873">
    <property type="entry name" value="AMP-dep_synth/lig_dom"/>
</dbReference>
<dbReference type="InterPro" id="IPR045851">
    <property type="entry name" value="AMP-bd_C_sf"/>
</dbReference>
<name>A0AAE0IPI0_9PEZI</name>
<dbReference type="EMBL" id="JAUEPO010000003">
    <property type="protein sequence ID" value="KAK3328131.1"/>
    <property type="molecule type" value="Genomic_DNA"/>
</dbReference>
<keyword evidence="4" id="KW-1185">Reference proteome</keyword>
<evidence type="ECO:0000313" key="3">
    <source>
        <dbReference type="EMBL" id="KAK3328131.1"/>
    </source>
</evidence>
<sequence>MIIAAPSYIPPLPFDPPTTVPIHDFFFGKDEHKHGRHPVDASEPPFTCGISGTSYSASEVSERIQCLARALAVHLRWQVNEGSEMDKVVGIFSLNSIDTLTVSWATHRLNGVSCPISATYSLAELTLQLKTARCKALFTCVPLLQTAYAAAATAGIPKTNVFLLALPEESINGMTAPADVKSVDTLIQEGAGMPRLPDLLWDDGQGARQTAFLCSSSGTSGAPKNVKISHRNVIANVMQITTFERTYKGAEPELCLGVLPFSHCYGLIVVSLASIYRGDGVVVLQGFDLFQTLEAIQSFRIRRLWLVPAMLVAMTKAASVVKKYDLSSVTVAAVGASPLTGEIFQLFGDLLPNCSLIQGYGLTEAAVCVSFNHVNDAVLGSCGNLYPGFEGRLIDEDGQTIEEHGQPGELLLRSPSIMLGYHENDAATREILSDDGWLRTGDLMEVRKSPNGHDHLFIVDRVKELIKVRGLQVAPAELETHLLLHPDIADATVVPMPDEAAGELPRAYIVKSKEFQGKGHGDDELLKQQLHEYVNEAFAQHKHLAGGIEFVDALPKTSSGKTQRKVMKDKAREWAAAVAATEAARKKTQIESVLRVQNEGLKRVAIQVFDFSSDEDEDDL</sequence>
<dbReference type="Gene3D" id="3.40.50.12780">
    <property type="entry name" value="N-terminal domain of ligase-like"/>
    <property type="match status" value="1"/>
</dbReference>
<dbReference type="Pfam" id="PF13193">
    <property type="entry name" value="AMP-binding_C"/>
    <property type="match status" value="1"/>
</dbReference>
<protein>
    <submittedName>
        <fullName evidence="3">Uncharacterized protein</fullName>
    </submittedName>
</protein>
<dbReference type="Pfam" id="PF00501">
    <property type="entry name" value="AMP-binding"/>
    <property type="match status" value="1"/>
</dbReference>
<evidence type="ECO:0000313" key="4">
    <source>
        <dbReference type="Proteomes" id="UP001286456"/>
    </source>
</evidence>
<reference evidence="3" key="2">
    <citation type="submission" date="2023-06" db="EMBL/GenBank/DDBJ databases">
        <authorList>
            <consortium name="Lawrence Berkeley National Laboratory"/>
            <person name="Haridas S."/>
            <person name="Hensen N."/>
            <person name="Bonometti L."/>
            <person name="Westerberg I."/>
            <person name="Brannstrom I.O."/>
            <person name="Guillou S."/>
            <person name="Cros-Aarteil S."/>
            <person name="Calhoun S."/>
            <person name="Kuo A."/>
            <person name="Mondo S."/>
            <person name="Pangilinan J."/>
            <person name="Riley R."/>
            <person name="Labutti K."/>
            <person name="Andreopoulos B."/>
            <person name="Lipzen A."/>
            <person name="Chen C."/>
            <person name="Yanf M."/>
            <person name="Daum C."/>
            <person name="Ng V."/>
            <person name="Clum A."/>
            <person name="Steindorff A."/>
            <person name="Ohm R."/>
            <person name="Martin F."/>
            <person name="Silar P."/>
            <person name="Natvig D."/>
            <person name="Lalanne C."/>
            <person name="Gautier V."/>
            <person name="Ament-Velasquez S.L."/>
            <person name="Kruys A."/>
            <person name="Hutchinson M.I."/>
            <person name="Powell A.J."/>
            <person name="Barry K."/>
            <person name="Miller A.N."/>
            <person name="Grigoriev I.V."/>
            <person name="Debuchy R."/>
            <person name="Gladieux P."/>
            <person name="Thoren M.H."/>
            <person name="Johannesson H."/>
        </authorList>
    </citation>
    <scope>NUCLEOTIDE SEQUENCE</scope>
    <source>
        <strain evidence="3">SMH4131-1</strain>
    </source>
</reference>